<organism evidence="5 6">
    <name type="scientific">Pleurodeles waltl</name>
    <name type="common">Iberian ribbed newt</name>
    <dbReference type="NCBI Taxonomy" id="8319"/>
    <lineage>
        <taxon>Eukaryota</taxon>
        <taxon>Metazoa</taxon>
        <taxon>Chordata</taxon>
        <taxon>Craniata</taxon>
        <taxon>Vertebrata</taxon>
        <taxon>Euteleostomi</taxon>
        <taxon>Amphibia</taxon>
        <taxon>Batrachia</taxon>
        <taxon>Caudata</taxon>
        <taxon>Salamandroidea</taxon>
        <taxon>Salamandridae</taxon>
        <taxon>Pleurodelinae</taxon>
        <taxon>Pleurodeles</taxon>
    </lineage>
</organism>
<feature type="chain" id="PRO_5044012185" evidence="2">
    <location>
        <begin position="20"/>
        <end position="713"/>
    </location>
</feature>
<feature type="compositionally biased region" description="Basic and acidic residues" evidence="1">
    <location>
        <begin position="672"/>
        <end position="686"/>
    </location>
</feature>
<feature type="domain" description="SUEL-type lectin" evidence="4">
    <location>
        <begin position="160"/>
        <end position="251"/>
    </location>
</feature>
<keyword evidence="2" id="KW-0732">Signal</keyword>
<evidence type="ECO:0000256" key="1">
    <source>
        <dbReference type="SAM" id="MobiDB-lite"/>
    </source>
</evidence>
<dbReference type="Gene3D" id="3.10.100.10">
    <property type="entry name" value="Mannose-Binding Protein A, subunit A"/>
    <property type="match status" value="1"/>
</dbReference>
<dbReference type="SUPFAM" id="SSF56436">
    <property type="entry name" value="C-type lectin-like"/>
    <property type="match status" value="1"/>
</dbReference>
<name>A0AAV7KT92_PLEWA</name>
<dbReference type="PANTHER" id="PTHR46780">
    <property type="entry name" value="PROTEIN EVA-1"/>
    <property type="match status" value="1"/>
</dbReference>
<dbReference type="InterPro" id="IPR016186">
    <property type="entry name" value="C-type_lectin-like/link_sf"/>
</dbReference>
<dbReference type="GO" id="GO:0030246">
    <property type="term" value="F:carbohydrate binding"/>
    <property type="evidence" value="ECO:0007669"/>
    <property type="project" value="InterPro"/>
</dbReference>
<comment type="caution">
    <text evidence="5">The sequence shown here is derived from an EMBL/GenBank/DDBJ whole genome shotgun (WGS) entry which is preliminary data.</text>
</comment>
<evidence type="ECO:0000259" key="3">
    <source>
        <dbReference type="PROSITE" id="PS50041"/>
    </source>
</evidence>
<feature type="region of interest" description="Disordered" evidence="1">
    <location>
        <begin position="545"/>
        <end position="567"/>
    </location>
</feature>
<dbReference type="PROSITE" id="PS50228">
    <property type="entry name" value="SUEL_LECTIN"/>
    <property type="match status" value="1"/>
</dbReference>
<dbReference type="FunFam" id="3.10.100.10:FF:000073">
    <property type="entry name" value="Polycystic kidney disease protein 1-like 2"/>
    <property type="match status" value="1"/>
</dbReference>
<dbReference type="PROSITE" id="PS50041">
    <property type="entry name" value="C_TYPE_LECTIN_2"/>
    <property type="match status" value="1"/>
</dbReference>
<proteinExistence type="predicted"/>
<feature type="compositionally biased region" description="Polar residues" evidence="1">
    <location>
        <begin position="546"/>
        <end position="555"/>
    </location>
</feature>
<dbReference type="Gene3D" id="2.60.120.740">
    <property type="match status" value="1"/>
</dbReference>
<keyword evidence="6" id="KW-1185">Reference proteome</keyword>
<dbReference type="InterPro" id="IPR001304">
    <property type="entry name" value="C-type_lectin-like"/>
</dbReference>
<dbReference type="AlphaFoldDB" id="A0AAV7KT92"/>
<sequence length="713" mass="77331">MWLPFLILCSLGFRSKASSAAVGPTCSQYQVVFNSSCFEFVKLKRTFSNAQSWCERGGGHLVFIEDNGTQEFLQMHVSEDREWWIGLAWDYASNDTSQGSLVWLDGSNISYSKWHRNELPQASAKCGYILQSSGYSWGATENCSQEFYFICEFESGQTIACDYYNATVQCGSGEVVQISESTYGRRSPHYCTLEGTSPTELTSGCSWVNVKEQVSGQCHGLQACQVSADAATFGEPCPALGSYLSITYKCMEGLKLTVDDECSMLENVTITLQWMLSPYTGNLSCIINPGDGYTIDYQLLNLSSSVIHMFKAPGEYTIFVECTTSEWHVTAQKTVIVQGSVDELAIDGCYSKQESSNTNSSSCGTLYGETLWIQVQLRGGRNVTYSVMAGNVTLVVSSEKYGITPHNLTLDRASQQLIGPGTHQLKIIATSNTTISETSQNITVHLVEPVIGLEASLNSPTVKSGADLLINVSIEQGAPIDLKFEITGINGTFHHPKDGQRGKPQLYRIPVTSEGIFLVRVLAGNAFSNMSKDIGNITVLCDTSPKDSQNSSSASRDPATRPPRARGAGEELCGWIACLLQRLSASEKMGCSIRGPQGAGAPWDPWVAVCGLRMMVRLPETCGVGEELWSTAAGSPACCGNWALTCGQGCFTPYCSWWSRARPPTAGAPMESSERLEVDDGPRGEDSQAEAGFQLRGEASPGTPPFPGRDCQT</sequence>
<evidence type="ECO:0000313" key="6">
    <source>
        <dbReference type="Proteomes" id="UP001066276"/>
    </source>
</evidence>
<gene>
    <name evidence="5" type="ORF">NDU88_002649</name>
</gene>
<evidence type="ECO:0000313" key="5">
    <source>
        <dbReference type="EMBL" id="KAJ1082482.1"/>
    </source>
</evidence>
<dbReference type="SMART" id="SM00034">
    <property type="entry name" value="CLECT"/>
    <property type="match status" value="1"/>
</dbReference>
<accession>A0AAV7KT92</accession>
<protein>
    <submittedName>
        <fullName evidence="5">Uncharacterized protein</fullName>
    </submittedName>
</protein>
<dbReference type="CDD" id="cd22831">
    <property type="entry name" value="Gal_Rha_Lectin_PKD1L2"/>
    <property type="match status" value="1"/>
</dbReference>
<dbReference type="InterPro" id="IPR000922">
    <property type="entry name" value="Lectin_gal-bd_dom"/>
</dbReference>
<feature type="domain" description="C-type lectin" evidence="3">
    <location>
        <begin position="33"/>
        <end position="152"/>
    </location>
</feature>
<feature type="signal peptide" evidence="2">
    <location>
        <begin position="1"/>
        <end position="19"/>
    </location>
</feature>
<reference evidence="5" key="1">
    <citation type="journal article" date="2022" name="bioRxiv">
        <title>Sequencing and chromosome-scale assembly of the giantPleurodeles waltlgenome.</title>
        <authorList>
            <person name="Brown T."/>
            <person name="Elewa A."/>
            <person name="Iarovenko S."/>
            <person name="Subramanian E."/>
            <person name="Araus A.J."/>
            <person name="Petzold A."/>
            <person name="Susuki M."/>
            <person name="Suzuki K.-i.T."/>
            <person name="Hayashi T."/>
            <person name="Toyoda A."/>
            <person name="Oliveira C."/>
            <person name="Osipova E."/>
            <person name="Leigh N.D."/>
            <person name="Simon A."/>
            <person name="Yun M.H."/>
        </authorList>
    </citation>
    <scope>NUCLEOTIDE SEQUENCE</scope>
    <source>
        <strain evidence="5">20211129_DDA</strain>
        <tissue evidence="5">Liver</tissue>
    </source>
</reference>
<dbReference type="InterPro" id="IPR043159">
    <property type="entry name" value="Lectin_gal-bd_sf"/>
</dbReference>
<dbReference type="Pfam" id="PF02140">
    <property type="entry name" value="SUEL_Lectin"/>
    <property type="match status" value="1"/>
</dbReference>
<evidence type="ECO:0000256" key="2">
    <source>
        <dbReference type="SAM" id="SignalP"/>
    </source>
</evidence>
<dbReference type="InterPro" id="IPR016187">
    <property type="entry name" value="CTDL_fold"/>
</dbReference>
<dbReference type="EMBL" id="JANPWB010000016">
    <property type="protein sequence ID" value="KAJ1082482.1"/>
    <property type="molecule type" value="Genomic_DNA"/>
</dbReference>
<evidence type="ECO:0000259" key="4">
    <source>
        <dbReference type="PROSITE" id="PS50228"/>
    </source>
</evidence>
<dbReference type="CDD" id="cd00037">
    <property type="entry name" value="CLECT"/>
    <property type="match status" value="1"/>
</dbReference>
<dbReference type="Pfam" id="PF00059">
    <property type="entry name" value="Lectin_C"/>
    <property type="match status" value="1"/>
</dbReference>
<dbReference type="Proteomes" id="UP001066276">
    <property type="component" value="Chromosome 12"/>
</dbReference>
<feature type="region of interest" description="Disordered" evidence="1">
    <location>
        <begin position="665"/>
        <end position="713"/>
    </location>
</feature>